<comment type="caution">
    <text evidence="3">The sequence shown here is derived from an EMBL/GenBank/DDBJ whole genome shotgun (WGS) entry which is preliminary data.</text>
</comment>
<gene>
    <name evidence="3" type="ORF">S03H2_24015</name>
</gene>
<dbReference type="EMBL" id="BARU01013236">
    <property type="protein sequence ID" value="GAH34461.1"/>
    <property type="molecule type" value="Genomic_DNA"/>
</dbReference>
<dbReference type="InterPro" id="IPR020845">
    <property type="entry name" value="AMP-binding_CS"/>
</dbReference>
<reference evidence="3" key="1">
    <citation type="journal article" date="2014" name="Front. Microbiol.">
        <title>High frequency of phylogenetically diverse reductive dehalogenase-homologous genes in deep subseafloor sedimentary metagenomes.</title>
        <authorList>
            <person name="Kawai M."/>
            <person name="Futagami T."/>
            <person name="Toyoda A."/>
            <person name="Takaki Y."/>
            <person name="Nishi S."/>
            <person name="Hori S."/>
            <person name="Arai W."/>
            <person name="Tsubouchi T."/>
            <person name="Morono Y."/>
            <person name="Uchiyama I."/>
            <person name="Ito T."/>
            <person name="Fujiyama A."/>
            <person name="Inagaki F."/>
            <person name="Takami H."/>
        </authorList>
    </citation>
    <scope>NUCLEOTIDE SEQUENCE</scope>
    <source>
        <strain evidence="3">Expedition CK06-06</strain>
    </source>
</reference>
<proteinExistence type="inferred from homology"/>
<dbReference type="Pfam" id="PF00501">
    <property type="entry name" value="AMP-binding"/>
    <property type="match status" value="1"/>
</dbReference>
<organism evidence="3">
    <name type="scientific">marine sediment metagenome</name>
    <dbReference type="NCBI Taxonomy" id="412755"/>
    <lineage>
        <taxon>unclassified sequences</taxon>
        <taxon>metagenomes</taxon>
        <taxon>ecological metagenomes</taxon>
    </lineage>
</organism>
<dbReference type="PANTHER" id="PTHR43201:SF8">
    <property type="entry name" value="ACYL-COA SYNTHETASE FAMILY MEMBER 3"/>
    <property type="match status" value="1"/>
</dbReference>
<sequence length="210" mass="23158">TPYEGKMVIDFLEVMKSSIDFKEAEIDVKKDLALLQYTGGTTGLPKGTELTHANLAANLTQVSNWLDLQEAKEGEFNLSAFPLFHLAGLFMGMSTVYTSGGQILIANPRDTDHIIKEMMDKNPKIVVNVPTLFLSIKNNPKIKDVSKSTFDNIDVYVSGAAPFPAEAIHDFEDSMFAKNKLLELYGMTETSPVLTMNPFYGKKKIGTVGL</sequence>
<evidence type="ECO:0000313" key="3">
    <source>
        <dbReference type="EMBL" id="GAH34461.1"/>
    </source>
</evidence>
<accession>X1EMA0</accession>
<dbReference type="PROSITE" id="PS00455">
    <property type="entry name" value="AMP_BINDING"/>
    <property type="match status" value="1"/>
</dbReference>
<feature type="non-terminal residue" evidence="3">
    <location>
        <position position="210"/>
    </location>
</feature>
<dbReference type="PANTHER" id="PTHR43201">
    <property type="entry name" value="ACYL-COA SYNTHETASE"/>
    <property type="match status" value="1"/>
</dbReference>
<comment type="similarity">
    <text evidence="1">Belongs to the ATP-dependent AMP-binding enzyme family.</text>
</comment>
<dbReference type="AlphaFoldDB" id="X1EMA0"/>
<name>X1EMA0_9ZZZZ</name>
<evidence type="ECO:0000259" key="2">
    <source>
        <dbReference type="Pfam" id="PF00501"/>
    </source>
</evidence>
<feature type="non-terminal residue" evidence="3">
    <location>
        <position position="1"/>
    </location>
</feature>
<dbReference type="GO" id="GO:0006631">
    <property type="term" value="P:fatty acid metabolic process"/>
    <property type="evidence" value="ECO:0007669"/>
    <property type="project" value="TreeGrafter"/>
</dbReference>
<dbReference type="GO" id="GO:0031956">
    <property type="term" value="F:medium-chain fatty acid-CoA ligase activity"/>
    <property type="evidence" value="ECO:0007669"/>
    <property type="project" value="TreeGrafter"/>
</dbReference>
<protein>
    <recommendedName>
        <fullName evidence="2">AMP-dependent synthetase/ligase domain-containing protein</fullName>
    </recommendedName>
</protein>
<dbReference type="Gene3D" id="3.40.50.980">
    <property type="match status" value="2"/>
</dbReference>
<dbReference type="SUPFAM" id="SSF56801">
    <property type="entry name" value="Acetyl-CoA synthetase-like"/>
    <property type="match status" value="1"/>
</dbReference>
<feature type="domain" description="AMP-dependent synthetase/ligase" evidence="2">
    <location>
        <begin position="22"/>
        <end position="209"/>
    </location>
</feature>
<dbReference type="InterPro" id="IPR000873">
    <property type="entry name" value="AMP-dep_synth/lig_dom"/>
</dbReference>
<evidence type="ECO:0000256" key="1">
    <source>
        <dbReference type="ARBA" id="ARBA00006432"/>
    </source>
</evidence>